<evidence type="ECO:0000256" key="10">
    <source>
        <dbReference type="ARBA" id="ARBA00023136"/>
    </source>
</evidence>
<dbReference type="GO" id="GO:0004222">
    <property type="term" value="F:metalloendopeptidase activity"/>
    <property type="evidence" value="ECO:0007669"/>
    <property type="project" value="InterPro"/>
</dbReference>
<dbReference type="AlphaFoldDB" id="B8BYJ6"/>
<evidence type="ECO:0000256" key="3">
    <source>
        <dbReference type="ARBA" id="ARBA00009989"/>
    </source>
</evidence>
<dbReference type="GO" id="GO:0006508">
    <property type="term" value="P:proteolysis"/>
    <property type="evidence" value="ECO:0007669"/>
    <property type="project" value="UniProtKB-KW"/>
</dbReference>
<dbReference type="CDD" id="cd06163">
    <property type="entry name" value="S2P-M50_PDZ_RseP-like"/>
    <property type="match status" value="1"/>
</dbReference>
<evidence type="ECO:0000256" key="5">
    <source>
        <dbReference type="ARBA" id="ARBA00022692"/>
    </source>
</evidence>
<sequence length="373" mass="39214">SPLGSIAVLAFVILVHEAGHFIAARSLGINVDEFSVGVGPRLLGSSQPKEGIEFSLRAFPLGGYVKFPENYDREQAYEQEDPDVEYYTDPNLLQNRPWNERAIVLSGGVVFNIILAFVCYFGELTLGRGLPHPIFDAGAVVSSIPSKESPSFGVLKQGDVIVGVNDVIISTTEISDVISTIRKTPDGESVRLTIFHGKESDKKEVVVVTPKRNDDGLASIGVMLGPNYLKTELIKASSLFDAVSKSAAAVYDITSQTASSIFGLLIGLLFGKGLPAGTSMSGPIGVVKSGADVVKTSDLPAIVAFAASISVNLAVVNSLPLPALDGGQLLFVLAEAAAGRKIDQRVQEAINATALTLLLFISVGTAVGDVTSI</sequence>
<keyword evidence="6" id="KW-0378">Hydrolase</keyword>
<dbReference type="eggNOG" id="ENOG502QT40">
    <property type="taxonomic scope" value="Eukaryota"/>
</dbReference>
<evidence type="ECO:0000256" key="9">
    <source>
        <dbReference type="ARBA" id="ARBA00023049"/>
    </source>
</evidence>
<dbReference type="Proteomes" id="UP000001449">
    <property type="component" value="Chromosome 3"/>
</dbReference>
<protein>
    <recommendedName>
        <fullName evidence="13">PDZ domain-containing protein</fullName>
    </recommendedName>
</protein>
<dbReference type="InterPro" id="IPR008915">
    <property type="entry name" value="Peptidase_M50"/>
</dbReference>
<dbReference type="InterPro" id="IPR001478">
    <property type="entry name" value="PDZ"/>
</dbReference>
<evidence type="ECO:0000313" key="15">
    <source>
        <dbReference type="Proteomes" id="UP000001449"/>
    </source>
</evidence>
<keyword evidence="5 11" id="KW-0812">Transmembrane</keyword>
<evidence type="ECO:0000256" key="2">
    <source>
        <dbReference type="ARBA" id="ARBA00004141"/>
    </source>
</evidence>
<proteinExistence type="inferred from homology"/>
<dbReference type="PaxDb" id="35128-Thaps261878"/>
<dbReference type="OMA" id="EYGHFWA"/>
<comment type="cofactor">
    <cofactor evidence="1">
        <name>Zn(2+)</name>
        <dbReference type="ChEBI" id="CHEBI:29105"/>
    </cofactor>
</comment>
<evidence type="ECO:0000256" key="1">
    <source>
        <dbReference type="ARBA" id="ARBA00001947"/>
    </source>
</evidence>
<reference evidence="14 15" key="1">
    <citation type="journal article" date="2004" name="Science">
        <title>The genome of the diatom Thalassiosira pseudonana: ecology, evolution, and metabolism.</title>
        <authorList>
            <person name="Armbrust E.V."/>
            <person name="Berges J.A."/>
            <person name="Bowler C."/>
            <person name="Green B.R."/>
            <person name="Martinez D."/>
            <person name="Putnam N.H."/>
            <person name="Zhou S."/>
            <person name="Allen A.E."/>
            <person name="Apt K.E."/>
            <person name="Bechner M."/>
            <person name="Brzezinski M.A."/>
            <person name="Chaal B.K."/>
            <person name="Chiovitti A."/>
            <person name="Davis A.K."/>
            <person name="Demarest M.S."/>
            <person name="Detter J.C."/>
            <person name="Glavina T."/>
            <person name="Goodstein D."/>
            <person name="Hadi M.Z."/>
            <person name="Hellsten U."/>
            <person name="Hildebrand M."/>
            <person name="Jenkins B.D."/>
            <person name="Jurka J."/>
            <person name="Kapitonov V.V."/>
            <person name="Kroger N."/>
            <person name="Lau W.W."/>
            <person name="Lane T.W."/>
            <person name="Larimer F.W."/>
            <person name="Lippmeier J.C."/>
            <person name="Lucas S."/>
            <person name="Medina M."/>
            <person name="Montsant A."/>
            <person name="Obornik M."/>
            <person name="Parker M.S."/>
            <person name="Palenik B."/>
            <person name="Pazour G.J."/>
            <person name="Richardson P.M."/>
            <person name="Rynearson T.A."/>
            <person name="Saito M.A."/>
            <person name="Schwartz D.C."/>
            <person name="Thamatrakoln K."/>
            <person name="Valentin K."/>
            <person name="Vardi A."/>
            <person name="Wilkerson F.P."/>
            <person name="Rokhsar D.S."/>
        </authorList>
    </citation>
    <scope>NUCLEOTIDE SEQUENCE [LARGE SCALE GENOMIC DNA]</scope>
    <source>
        <strain evidence="14 15">CCMP1335</strain>
    </source>
</reference>
<evidence type="ECO:0000256" key="7">
    <source>
        <dbReference type="ARBA" id="ARBA00022833"/>
    </source>
</evidence>
<keyword evidence="10 11" id="KW-0472">Membrane</keyword>
<feature type="non-terminal residue" evidence="14">
    <location>
        <position position="1"/>
    </location>
</feature>
<name>B8BYJ6_THAPS</name>
<dbReference type="KEGG" id="tps:THAPSDRAFT_261878"/>
<dbReference type="HOGENOM" id="CLU_025778_1_0_1"/>
<keyword evidence="9" id="KW-0482">Metalloprotease</keyword>
<comment type="similarity">
    <text evidence="3">Belongs to the peptidase M50A family.</text>
</comment>
<evidence type="ECO:0000313" key="14">
    <source>
        <dbReference type="EMBL" id="EED94386.1"/>
    </source>
</evidence>
<organism evidence="14 15">
    <name type="scientific">Thalassiosira pseudonana</name>
    <name type="common">Marine diatom</name>
    <name type="synonym">Cyclotella nana</name>
    <dbReference type="NCBI Taxonomy" id="35128"/>
    <lineage>
        <taxon>Eukaryota</taxon>
        <taxon>Sar</taxon>
        <taxon>Stramenopiles</taxon>
        <taxon>Ochrophyta</taxon>
        <taxon>Bacillariophyta</taxon>
        <taxon>Coscinodiscophyceae</taxon>
        <taxon>Thalassiosirophycidae</taxon>
        <taxon>Thalassiosirales</taxon>
        <taxon>Thalassiosiraceae</taxon>
        <taxon>Thalassiosira</taxon>
    </lineage>
</organism>
<dbReference type="GeneID" id="7449523"/>
<feature type="signal peptide" evidence="12">
    <location>
        <begin position="1"/>
        <end position="18"/>
    </location>
</feature>
<dbReference type="SMART" id="SM00228">
    <property type="entry name" value="PDZ"/>
    <property type="match status" value="1"/>
</dbReference>
<keyword evidence="4" id="KW-0645">Protease</keyword>
<gene>
    <name evidence="14" type="ORF">THAPSDRAFT_261878</name>
</gene>
<evidence type="ECO:0000256" key="12">
    <source>
        <dbReference type="SAM" id="SignalP"/>
    </source>
</evidence>
<feature type="chain" id="PRO_5002866065" description="PDZ domain-containing protein" evidence="12">
    <location>
        <begin position="19"/>
        <end position="373"/>
    </location>
</feature>
<dbReference type="Gene3D" id="2.30.42.10">
    <property type="match status" value="1"/>
</dbReference>
<dbReference type="SUPFAM" id="SSF50156">
    <property type="entry name" value="PDZ domain-like"/>
    <property type="match status" value="1"/>
</dbReference>
<keyword evidence="12" id="KW-0732">Signal</keyword>
<dbReference type="RefSeq" id="XP_002288950.1">
    <property type="nucleotide sequence ID" value="XM_002288914.1"/>
</dbReference>
<accession>B8BYJ6</accession>
<feature type="transmembrane region" description="Helical" evidence="11">
    <location>
        <begin position="102"/>
        <end position="122"/>
    </location>
</feature>
<feature type="non-terminal residue" evidence="14">
    <location>
        <position position="373"/>
    </location>
</feature>
<dbReference type="PANTHER" id="PTHR42837:SF2">
    <property type="entry name" value="MEMBRANE METALLOPROTEASE ARASP2, CHLOROPLASTIC-RELATED"/>
    <property type="match status" value="1"/>
</dbReference>
<evidence type="ECO:0000259" key="13">
    <source>
        <dbReference type="SMART" id="SM00228"/>
    </source>
</evidence>
<evidence type="ECO:0000256" key="8">
    <source>
        <dbReference type="ARBA" id="ARBA00022989"/>
    </source>
</evidence>
<dbReference type="InParanoid" id="B8BYJ6"/>
<comment type="subcellular location">
    <subcellularLocation>
        <location evidence="2">Membrane</location>
        <topology evidence="2">Multi-pass membrane protein</topology>
    </subcellularLocation>
</comment>
<reference evidence="14 15" key="2">
    <citation type="journal article" date="2008" name="Nature">
        <title>The Phaeodactylum genome reveals the evolutionary history of diatom genomes.</title>
        <authorList>
            <person name="Bowler C."/>
            <person name="Allen A.E."/>
            <person name="Badger J.H."/>
            <person name="Grimwood J."/>
            <person name="Jabbari K."/>
            <person name="Kuo A."/>
            <person name="Maheswari U."/>
            <person name="Martens C."/>
            <person name="Maumus F."/>
            <person name="Otillar R.P."/>
            <person name="Rayko E."/>
            <person name="Salamov A."/>
            <person name="Vandepoele K."/>
            <person name="Beszteri B."/>
            <person name="Gruber A."/>
            <person name="Heijde M."/>
            <person name="Katinka M."/>
            <person name="Mock T."/>
            <person name="Valentin K."/>
            <person name="Verret F."/>
            <person name="Berges J.A."/>
            <person name="Brownlee C."/>
            <person name="Cadoret J.P."/>
            <person name="Chiovitti A."/>
            <person name="Choi C.J."/>
            <person name="Coesel S."/>
            <person name="De Martino A."/>
            <person name="Detter J.C."/>
            <person name="Durkin C."/>
            <person name="Falciatore A."/>
            <person name="Fournet J."/>
            <person name="Haruta M."/>
            <person name="Huysman M.J."/>
            <person name="Jenkins B.D."/>
            <person name="Jiroutova K."/>
            <person name="Jorgensen R.E."/>
            <person name="Joubert Y."/>
            <person name="Kaplan A."/>
            <person name="Kroger N."/>
            <person name="Kroth P.G."/>
            <person name="La Roche J."/>
            <person name="Lindquist E."/>
            <person name="Lommer M."/>
            <person name="Martin-Jezequel V."/>
            <person name="Lopez P.J."/>
            <person name="Lucas S."/>
            <person name="Mangogna M."/>
            <person name="McGinnis K."/>
            <person name="Medlin L.K."/>
            <person name="Montsant A."/>
            <person name="Oudot-Le Secq M.P."/>
            <person name="Napoli C."/>
            <person name="Obornik M."/>
            <person name="Parker M.S."/>
            <person name="Petit J.L."/>
            <person name="Porcel B.M."/>
            <person name="Poulsen N."/>
            <person name="Robison M."/>
            <person name="Rychlewski L."/>
            <person name="Rynearson T.A."/>
            <person name="Schmutz J."/>
            <person name="Shapiro H."/>
            <person name="Siaut M."/>
            <person name="Stanley M."/>
            <person name="Sussman M.R."/>
            <person name="Taylor A.R."/>
            <person name="Vardi A."/>
            <person name="von Dassow P."/>
            <person name="Vyverman W."/>
            <person name="Willis A."/>
            <person name="Wyrwicz L.S."/>
            <person name="Rokhsar D.S."/>
            <person name="Weissenbach J."/>
            <person name="Armbrust E.V."/>
            <person name="Green B.R."/>
            <person name="Van de Peer Y."/>
            <person name="Grigoriev I.V."/>
        </authorList>
    </citation>
    <scope>NUCLEOTIDE SEQUENCE [LARGE SCALE GENOMIC DNA]</scope>
    <source>
        <strain evidence="14 15">CCMP1335</strain>
    </source>
</reference>
<dbReference type="PANTHER" id="PTHR42837">
    <property type="entry name" value="REGULATOR OF SIGMA-E PROTEASE RSEP"/>
    <property type="match status" value="1"/>
</dbReference>
<dbReference type="Pfam" id="PF02163">
    <property type="entry name" value="Peptidase_M50"/>
    <property type="match status" value="1"/>
</dbReference>
<keyword evidence="7" id="KW-0862">Zinc</keyword>
<dbReference type="STRING" id="35128.B8BYJ6"/>
<dbReference type="InterPro" id="IPR036034">
    <property type="entry name" value="PDZ_sf"/>
</dbReference>
<evidence type="ECO:0000256" key="6">
    <source>
        <dbReference type="ARBA" id="ARBA00022801"/>
    </source>
</evidence>
<dbReference type="GO" id="GO:0004175">
    <property type="term" value="F:endopeptidase activity"/>
    <property type="evidence" value="ECO:0000318"/>
    <property type="project" value="GO_Central"/>
</dbReference>
<evidence type="ECO:0000256" key="4">
    <source>
        <dbReference type="ARBA" id="ARBA00022670"/>
    </source>
</evidence>
<feature type="domain" description="PDZ" evidence="13">
    <location>
        <begin position="128"/>
        <end position="198"/>
    </location>
</feature>
<keyword evidence="15" id="KW-1185">Reference proteome</keyword>
<dbReference type="GO" id="GO:0016020">
    <property type="term" value="C:membrane"/>
    <property type="evidence" value="ECO:0007669"/>
    <property type="project" value="UniProtKB-SubCell"/>
</dbReference>
<keyword evidence="8 11" id="KW-1133">Transmembrane helix</keyword>
<dbReference type="EMBL" id="CM000640">
    <property type="protein sequence ID" value="EED94386.1"/>
    <property type="molecule type" value="Genomic_DNA"/>
</dbReference>
<dbReference type="InterPro" id="IPR004387">
    <property type="entry name" value="Pept_M50_Zn"/>
</dbReference>
<evidence type="ECO:0000256" key="11">
    <source>
        <dbReference type="SAM" id="Phobius"/>
    </source>
</evidence>